<organism evidence="1 2">
    <name type="scientific">Babesia duncani</name>
    <dbReference type="NCBI Taxonomy" id="323732"/>
    <lineage>
        <taxon>Eukaryota</taxon>
        <taxon>Sar</taxon>
        <taxon>Alveolata</taxon>
        <taxon>Apicomplexa</taxon>
        <taxon>Aconoidasida</taxon>
        <taxon>Piroplasmida</taxon>
        <taxon>Babesiidae</taxon>
        <taxon>Babesia</taxon>
    </lineage>
</organism>
<reference evidence="1" key="1">
    <citation type="journal article" date="2023" name="Nat. Microbiol.">
        <title>Babesia duncani multi-omics identifies virulence factors and drug targets.</title>
        <authorList>
            <person name="Singh P."/>
            <person name="Lonardi S."/>
            <person name="Liang Q."/>
            <person name="Vydyam P."/>
            <person name="Khabirova E."/>
            <person name="Fang T."/>
            <person name="Gihaz S."/>
            <person name="Thekkiniath J."/>
            <person name="Munshi M."/>
            <person name="Abel S."/>
            <person name="Ciampossin L."/>
            <person name="Batugedara G."/>
            <person name="Gupta M."/>
            <person name="Lu X.M."/>
            <person name="Lenz T."/>
            <person name="Chakravarty S."/>
            <person name="Cornillot E."/>
            <person name="Hu Y."/>
            <person name="Ma W."/>
            <person name="Gonzalez L.M."/>
            <person name="Sanchez S."/>
            <person name="Estrada K."/>
            <person name="Sanchez-Flores A."/>
            <person name="Montero E."/>
            <person name="Harb O.S."/>
            <person name="Le Roch K.G."/>
            <person name="Mamoun C.B."/>
        </authorList>
    </citation>
    <scope>NUCLEOTIDE SEQUENCE</scope>
    <source>
        <strain evidence="1">WA1</strain>
    </source>
</reference>
<dbReference type="EMBL" id="JALLKP010000001">
    <property type="protein sequence ID" value="KAK2197703.1"/>
    <property type="molecule type" value="Genomic_DNA"/>
</dbReference>
<gene>
    <name evidence="1" type="ORF">BdWA1_000706</name>
</gene>
<dbReference type="RefSeq" id="XP_067804545.1">
    <property type="nucleotide sequence ID" value="XM_067945754.1"/>
</dbReference>
<evidence type="ECO:0000313" key="1">
    <source>
        <dbReference type="EMBL" id="KAK2197703.1"/>
    </source>
</evidence>
<dbReference type="AlphaFoldDB" id="A0AAD9PMV9"/>
<protein>
    <submittedName>
        <fullName evidence="1">Uncharacterized protein</fullName>
    </submittedName>
</protein>
<dbReference type="GeneID" id="94335004"/>
<dbReference type="KEGG" id="bdw:94335004"/>
<sequence>MKITYFGFDSKDIKPNCCQKPILSKRTATNFLKPQQGIFHCASVDHFHQIRPISAFSITGAHWNFDSLLEIPVQHRQYPDAKKTPDPSKSPASLIISLGLDSVELKSSFCSVCRFGMAAGKMR</sequence>
<proteinExistence type="predicted"/>
<name>A0AAD9PMV9_9APIC</name>
<accession>A0AAD9PMV9</accession>
<dbReference type="Proteomes" id="UP001214638">
    <property type="component" value="Unassembled WGS sequence"/>
</dbReference>
<keyword evidence="2" id="KW-1185">Reference proteome</keyword>
<evidence type="ECO:0000313" key="2">
    <source>
        <dbReference type="Proteomes" id="UP001214638"/>
    </source>
</evidence>
<comment type="caution">
    <text evidence="1">The sequence shown here is derived from an EMBL/GenBank/DDBJ whole genome shotgun (WGS) entry which is preliminary data.</text>
</comment>